<evidence type="ECO:0000256" key="1">
    <source>
        <dbReference type="ARBA" id="ARBA00004123"/>
    </source>
</evidence>
<evidence type="ECO:0000256" key="4">
    <source>
        <dbReference type="ARBA" id="ARBA00023163"/>
    </source>
</evidence>
<dbReference type="PROSITE" id="PS51369">
    <property type="entry name" value="TCP"/>
    <property type="match status" value="1"/>
</dbReference>
<keyword evidence="2" id="KW-0805">Transcription regulation</keyword>
<evidence type="ECO:0000256" key="3">
    <source>
        <dbReference type="ARBA" id="ARBA00023125"/>
    </source>
</evidence>
<dbReference type="PANTHER" id="PTHR31072">
    <property type="entry name" value="TRANSCRIPTION FACTOR TCP4-RELATED"/>
    <property type="match status" value="1"/>
</dbReference>
<comment type="subcellular location">
    <subcellularLocation>
        <location evidence="1">Nucleus</location>
    </subcellularLocation>
</comment>
<comment type="caution">
    <text evidence="8">The sequence shown here is derived from an EMBL/GenBank/DDBJ whole genome shotgun (WGS) entry which is preliminary data.</text>
</comment>
<accession>A0ABD3A5W2</accession>
<sequence>MIIARETDADRVTAAKQDQGGNTTTDEIIKTCNQASSSSTTISSWSRLKDPRIVRVSRAFGGKDRHSKVCTVRGLRDRRVRLSVPTAIQLYDLQDRLGLNQPSKVVDWLLNVAKHEIDELPPLQIPPGSFNQSFHQPVLAHDLANKQDLRIGGRINWDDHSTEPSGSNVAWDSDAILRPNKSKEVARGDSSDQEKETWSTRSEEESGKQQTSHHGAYFSSNNFFSRLGHPSSSQSVGLLNSYNSLIKWDPSNLSLTPQQEDFHNFSVAPLPSGGPPQVLVYQPTGITQSYFPSHIAASTQDYVPKQINFQTLNPSSESDHQLSNSLAPPINDSTSQFAAAGRPFHLLSTTTKLFPSQNDHSEGKQDDDNEFHSR</sequence>
<keyword evidence="5" id="KW-0539">Nucleus</keyword>
<feature type="compositionally biased region" description="Basic and acidic residues" evidence="6">
    <location>
        <begin position="181"/>
        <end position="207"/>
    </location>
</feature>
<dbReference type="Proteomes" id="UP001630127">
    <property type="component" value="Unassembled WGS sequence"/>
</dbReference>
<feature type="region of interest" description="Disordered" evidence="6">
    <location>
        <begin position="311"/>
        <end position="335"/>
    </location>
</feature>
<name>A0ABD3A5W2_9GENT</name>
<feature type="region of interest" description="Disordered" evidence="6">
    <location>
        <begin position="1"/>
        <end position="24"/>
    </location>
</feature>
<dbReference type="InterPro" id="IPR005333">
    <property type="entry name" value="Transcription_factor_TCP"/>
</dbReference>
<dbReference type="GO" id="GO:0003677">
    <property type="term" value="F:DNA binding"/>
    <property type="evidence" value="ECO:0007669"/>
    <property type="project" value="UniProtKB-KW"/>
</dbReference>
<keyword evidence="9" id="KW-1185">Reference proteome</keyword>
<evidence type="ECO:0000313" key="9">
    <source>
        <dbReference type="Proteomes" id="UP001630127"/>
    </source>
</evidence>
<feature type="region of interest" description="Disordered" evidence="6">
    <location>
        <begin position="155"/>
        <end position="174"/>
    </location>
</feature>
<gene>
    <name evidence="8" type="ORF">ACH5RR_011254</name>
</gene>
<evidence type="ECO:0000256" key="2">
    <source>
        <dbReference type="ARBA" id="ARBA00023015"/>
    </source>
</evidence>
<keyword evidence="3" id="KW-0238">DNA-binding</keyword>
<dbReference type="AlphaFoldDB" id="A0ABD3A5W2"/>
<dbReference type="InterPro" id="IPR017887">
    <property type="entry name" value="TF_TCP_subgr"/>
</dbReference>
<feature type="compositionally biased region" description="Basic and acidic residues" evidence="6">
    <location>
        <begin position="1"/>
        <end position="13"/>
    </location>
</feature>
<evidence type="ECO:0000313" key="8">
    <source>
        <dbReference type="EMBL" id="KAL3526598.1"/>
    </source>
</evidence>
<proteinExistence type="predicted"/>
<feature type="domain" description="TCP" evidence="7">
    <location>
        <begin position="62"/>
        <end position="120"/>
    </location>
</feature>
<reference evidence="8 9" key="1">
    <citation type="submission" date="2024-11" db="EMBL/GenBank/DDBJ databases">
        <title>A near-complete genome assembly of Cinchona calisaya.</title>
        <authorList>
            <person name="Lian D.C."/>
            <person name="Zhao X.W."/>
            <person name="Wei L."/>
        </authorList>
    </citation>
    <scope>NUCLEOTIDE SEQUENCE [LARGE SCALE GENOMIC DNA]</scope>
    <source>
        <tissue evidence="8">Nenye</tissue>
    </source>
</reference>
<organism evidence="8 9">
    <name type="scientific">Cinchona calisaya</name>
    <dbReference type="NCBI Taxonomy" id="153742"/>
    <lineage>
        <taxon>Eukaryota</taxon>
        <taxon>Viridiplantae</taxon>
        <taxon>Streptophyta</taxon>
        <taxon>Embryophyta</taxon>
        <taxon>Tracheophyta</taxon>
        <taxon>Spermatophyta</taxon>
        <taxon>Magnoliopsida</taxon>
        <taxon>eudicotyledons</taxon>
        <taxon>Gunneridae</taxon>
        <taxon>Pentapetalae</taxon>
        <taxon>asterids</taxon>
        <taxon>lamiids</taxon>
        <taxon>Gentianales</taxon>
        <taxon>Rubiaceae</taxon>
        <taxon>Cinchonoideae</taxon>
        <taxon>Cinchoneae</taxon>
        <taxon>Cinchona</taxon>
    </lineage>
</organism>
<feature type="compositionally biased region" description="Polar residues" evidence="6">
    <location>
        <begin position="348"/>
        <end position="358"/>
    </location>
</feature>
<feature type="compositionally biased region" description="Basic and acidic residues" evidence="6">
    <location>
        <begin position="359"/>
        <end position="374"/>
    </location>
</feature>
<feature type="region of interest" description="Disordered" evidence="6">
    <location>
        <begin position="180"/>
        <end position="214"/>
    </location>
</feature>
<keyword evidence="4" id="KW-0804">Transcription</keyword>
<evidence type="ECO:0000259" key="7">
    <source>
        <dbReference type="PROSITE" id="PS51369"/>
    </source>
</evidence>
<dbReference type="PANTHER" id="PTHR31072:SF147">
    <property type="entry name" value="TRANSCRIPTION FACTOR TCP13"/>
    <property type="match status" value="1"/>
</dbReference>
<dbReference type="Pfam" id="PF03634">
    <property type="entry name" value="TCP"/>
    <property type="match status" value="1"/>
</dbReference>
<dbReference type="GO" id="GO:0005634">
    <property type="term" value="C:nucleus"/>
    <property type="evidence" value="ECO:0007669"/>
    <property type="project" value="UniProtKB-SubCell"/>
</dbReference>
<evidence type="ECO:0000256" key="6">
    <source>
        <dbReference type="SAM" id="MobiDB-lite"/>
    </source>
</evidence>
<protein>
    <recommendedName>
        <fullName evidence="7">TCP domain-containing protein</fullName>
    </recommendedName>
</protein>
<evidence type="ECO:0000256" key="5">
    <source>
        <dbReference type="ARBA" id="ARBA00023242"/>
    </source>
</evidence>
<dbReference type="EMBL" id="JBJUIK010000005">
    <property type="protein sequence ID" value="KAL3526598.1"/>
    <property type="molecule type" value="Genomic_DNA"/>
</dbReference>
<feature type="region of interest" description="Disordered" evidence="6">
    <location>
        <begin position="348"/>
        <end position="374"/>
    </location>
</feature>